<keyword evidence="1" id="KW-0175">Coiled coil</keyword>
<feature type="region of interest" description="Disordered" evidence="2">
    <location>
        <begin position="92"/>
        <end position="115"/>
    </location>
</feature>
<evidence type="ECO:0000313" key="3">
    <source>
        <dbReference type="EMBL" id="GLI61139.1"/>
    </source>
</evidence>
<keyword evidence="4" id="KW-1185">Reference proteome</keyword>
<organism evidence="3 4">
    <name type="scientific">Volvox africanus</name>
    <dbReference type="NCBI Taxonomy" id="51714"/>
    <lineage>
        <taxon>Eukaryota</taxon>
        <taxon>Viridiplantae</taxon>
        <taxon>Chlorophyta</taxon>
        <taxon>core chlorophytes</taxon>
        <taxon>Chlorophyceae</taxon>
        <taxon>CS clade</taxon>
        <taxon>Chlamydomonadales</taxon>
        <taxon>Volvocaceae</taxon>
        <taxon>Volvox</taxon>
    </lineage>
</organism>
<evidence type="ECO:0000256" key="2">
    <source>
        <dbReference type="SAM" id="MobiDB-lite"/>
    </source>
</evidence>
<proteinExistence type="predicted"/>
<evidence type="ECO:0000313" key="4">
    <source>
        <dbReference type="Proteomes" id="UP001165090"/>
    </source>
</evidence>
<name>A0ABQ5RUL5_9CHLO</name>
<protein>
    <submittedName>
        <fullName evidence="3">Uncharacterized protein</fullName>
    </submittedName>
</protein>
<gene>
    <name evidence="3" type="ORF">VaNZ11_003414</name>
</gene>
<sequence length="471" mass="49720">MLGQASLHRLPKSVAKYGQGKRFYRISAMAVDPNVKAAESRQDDSLKGGDARHVATCISAIAAQLLVANLAWSEIPRDEVFSVQAIQPLTELSSSSSIERPSAPELFTPTEPVEIPPEVATTASTDASEEAASPASPALVAEVQLSEESDPESLAVAVTESQSNSVAVAVVAGEEALAEPAVASPVIGMDIPAMPAVNGNTDLKTLVAALIRNEQFIAALVNNEAFLDRLAGEDRVVEELARRKEMSAEVEARDELATELRRRQQMMGELAARGEAAVLAVADAAKQAAEQAAAAARDETLAADSTGEVGVVSSGQSALVAMETAVELLEDSQELLAAIEANPGNTPLSALINDDKRLEQEFKTMEAAVARAEKSVSKTLEKNASEPLPAIQEAVRELYAGEQKKQDDVTINRAYTDLVTAVAEMQRAYGSAISKAVGHAVAEVVEVEEAALKGAEKTKVLVSEKVGWFGW</sequence>
<accession>A0ABQ5RUL5</accession>
<dbReference type="Proteomes" id="UP001165090">
    <property type="component" value="Unassembled WGS sequence"/>
</dbReference>
<reference evidence="3 4" key="1">
    <citation type="journal article" date="2023" name="IScience">
        <title>Expanded male sex-determining region conserved during the evolution of homothallism in the green alga Volvox.</title>
        <authorList>
            <person name="Yamamoto K."/>
            <person name="Matsuzaki R."/>
            <person name="Mahakham W."/>
            <person name="Heman W."/>
            <person name="Sekimoto H."/>
            <person name="Kawachi M."/>
            <person name="Minakuchi Y."/>
            <person name="Toyoda A."/>
            <person name="Nozaki H."/>
        </authorList>
    </citation>
    <scope>NUCLEOTIDE SEQUENCE [LARGE SCALE GENOMIC DNA]</scope>
    <source>
        <strain evidence="3 4">NIES-4468</strain>
    </source>
</reference>
<dbReference type="EMBL" id="BSDZ01000009">
    <property type="protein sequence ID" value="GLI61139.1"/>
    <property type="molecule type" value="Genomic_DNA"/>
</dbReference>
<evidence type="ECO:0000256" key="1">
    <source>
        <dbReference type="SAM" id="Coils"/>
    </source>
</evidence>
<comment type="caution">
    <text evidence="3">The sequence shown here is derived from an EMBL/GenBank/DDBJ whole genome shotgun (WGS) entry which is preliminary data.</text>
</comment>
<feature type="coiled-coil region" evidence="1">
    <location>
        <begin position="279"/>
        <end position="375"/>
    </location>
</feature>